<feature type="repeat" description="ANK" evidence="3">
    <location>
        <begin position="27"/>
        <end position="59"/>
    </location>
</feature>
<keyword evidence="1" id="KW-0677">Repeat</keyword>
<evidence type="ECO:0000256" key="1">
    <source>
        <dbReference type="ARBA" id="ARBA00022737"/>
    </source>
</evidence>
<dbReference type="Gene3D" id="1.25.40.20">
    <property type="entry name" value="Ankyrin repeat-containing domain"/>
    <property type="match status" value="1"/>
</dbReference>
<evidence type="ECO:0000256" key="3">
    <source>
        <dbReference type="PROSITE-ProRule" id="PRU00023"/>
    </source>
</evidence>
<dbReference type="InterPro" id="IPR036770">
    <property type="entry name" value="Ankyrin_rpt-contain_sf"/>
</dbReference>
<gene>
    <name evidence="4" type="ORF">chiPu_0007737</name>
</gene>
<dbReference type="EMBL" id="BEZZ01000244">
    <property type="protein sequence ID" value="GCC29298.1"/>
    <property type="molecule type" value="Genomic_DNA"/>
</dbReference>
<evidence type="ECO:0000256" key="2">
    <source>
        <dbReference type="ARBA" id="ARBA00023043"/>
    </source>
</evidence>
<dbReference type="SUPFAM" id="SSF48403">
    <property type="entry name" value="Ankyrin repeat"/>
    <property type="match status" value="1"/>
</dbReference>
<organism evidence="4 5">
    <name type="scientific">Chiloscyllium punctatum</name>
    <name type="common">Brownbanded bambooshark</name>
    <name type="synonym">Hemiscyllium punctatum</name>
    <dbReference type="NCBI Taxonomy" id="137246"/>
    <lineage>
        <taxon>Eukaryota</taxon>
        <taxon>Metazoa</taxon>
        <taxon>Chordata</taxon>
        <taxon>Craniata</taxon>
        <taxon>Vertebrata</taxon>
        <taxon>Chondrichthyes</taxon>
        <taxon>Elasmobranchii</taxon>
        <taxon>Galeomorphii</taxon>
        <taxon>Galeoidea</taxon>
        <taxon>Orectolobiformes</taxon>
        <taxon>Hemiscylliidae</taxon>
        <taxon>Chiloscyllium</taxon>
    </lineage>
</organism>
<feature type="non-terminal residue" evidence="4">
    <location>
        <position position="1"/>
    </location>
</feature>
<dbReference type="Proteomes" id="UP000287033">
    <property type="component" value="Unassembled WGS sequence"/>
</dbReference>
<dbReference type="OMA" id="HTDVVCF"/>
<dbReference type="OrthoDB" id="21416at2759"/>
<dbReference type="SMART" id="SM00248">
    <property type="entry name" value="ANK"/>
    <property type="match status" value="3"/>
</dbReference>
<dbReference type="GO" id="GO:0005634">
    <property type="term" value="C:nucleus"/>
    <property type="evidence" value="ECO:0007669"/>
    <property type="project" value="TreeGrafter"/>
</dbReference>
<evidence type="ECO:0000313" key="5">
    <source>
        <dbReference type="Proteomes" id="UP000287033"/>
    </source>
</evidence>
<dbReference type="PROSITE" id="PS50088">
    <property type="entry name" value="ANK_REPEAT"/>
    <property type="match status" value="1"/>
</dbReference>
<reference evidence="4 5" key="1">
    <citation type="journal article" date="2018" name="Nat. Ecol. Evol.">
        <title>Shark genomes provide insights into elasmobranch evolution and the origin of vertebrates.</title>
        <authorList>
            <person name="Hara Y"/>
            <person name="Yamaguchi K"/>
            <person name="Onimaru K"/>
            <person name="Kadota M"/>
            <person name="Koyanagi M"/>
            <person name="Keeley SD"/>
            <person name="Tatsumi K"/>
            <person name="Tanaka K"/>
            <person name="Motone F"/>
            <person name="Kageyama Y"/>
            <person name="Nozu R"/>
            <person name="Adachi N"/>
            <person name="Nishimura O"/>
            <person name="Nakagawa R"/>
            <person name="Tanegashima C"/>
            <person name="Kiyatake I"/>
            <person name="Matsumoto R"/>
            <person name="Murakumo K"/>
            <person name="Nishida K"/>
            <person name="Terakita A"/>
            <person name="Kuratani S"/>
            <person name="Sato K"/>
            <person name="Hyodo S Kuraku.S."/>
        </authorList>
    </citation>
    <scope>NUCLEOTIDE SEQUENCE [LARGE SCALE GENOMIC DNA]</scope>
</reference>
<comment type="caution">
    <text evidence="4">The sequence shown here is derived from an EMBL/GenBank/DDBJ whole genome shotgun (WGS) entry which is preliminary data.</text>
</comment>
<sequence length="125" mass="14022">QVMMLGSTMVAEELLKNGAQPNVQDRWGFTPAHDVARSGFLDTMKVLIKYKANVNIKDAAWCLPIHLAAQEGYLDLVQYLTPRSSILQKNVSGQTPLDLARASNRTEVVTWLEQQLQAMQTQTQH</sequence>
<evidence type="ECO:0000313" key="4">
    <source>
        <dbReference type="EMBL" id="GCC29298.1"/>
    </source>
</evidence>
<dbReference type="PROSITE" id="PS50297">
    <property type="entry name" value="ANK_REP_REGION"/>
    <property type="match status" value="1"/>
</dbReference>
<dbReference type="InterPro" id="IPR050776">
    <property type="entry name" value="Ank_Repeat/CDKN_Inhibitor"/>
</dbReference>
<dbReference type="InterPro" id="IPR002110">
    <property type="entry name" value="Ankyrin_rpt"/>
</dbReference>
<keyword evidence="2 3" id="KW-0040">ANK repeat</keyword>
<accession>A0A401SFX8</accession>
<dbReference type="Pfam" id="PF12796">
    <property type="entry name" value="Ank_2"/>
    <property type="match status" value="1"/>
</dbReference>
<dbReference type="AlphaFoldDB" id="A0A401SFX8"/>
<keyword evidence="5" id="KW-1185">Reference proteome</keyword>
<dbReference type="STRING" id="137246.A0A401SFX8"/>
<proteinExistence type="predicted"/>
<dbReference type="PANTHER" id="PTHR24201:SF7">
    <property type="entry name" value="CYCLIN-DEPENDENT KINASE 4 INHIBITOR D"/>
    <property type="match status" value="1"/>
</dbReference>
<protein>
    <submittedName>
        <fullName evidence="4">Uncharacterized protein</fullName>
    </submittedName>
</protein>
<dbReference type="PANTHER" id="PTHR24201">
    <property type="entry name" value="ANK_REP_REGION DOMAIN-CONTAINING PROTEIN"/>
    <property type="match status" value="1"/>
</dbReference>
<name>A0A401SFX8_CHIPU</name>